<name>A0ABV1H3Y6_9FIRM</name>
<accession>A0ABV1H3Y6</accession>
<reference evidence="1" key="1">
    <citation type="submission" date="2024-03" db="EMBL/GenBank/DDBJ databases">
        <title>Human intestinal bacterial collection.</title>
        <authorList>
            <person name="Pauvert C."/>
            <person name="Hitch T.C.A."/>
            <person name="Clavel T."/>
        </authorList>
    </citation>
    <scope>NUCLEOTIDE SEQUENCE [LARGE SCALE GENOMIC DNA]</scope>
    <source>
        <strain evidence="1">CLA-AA-H89B</strain>
    </source>
</reference>
<evidence type="ECO:0000313" key="1">
    <source>
        <dbReference type="EMBL" id="MEQ2554398.1"/>
    </source>
</evidence>
<keyword evidence="2" id="KW-1185">Reference proteome</keyword>
<protein>
    <submittedName>
        <fullName evidence="1">Uncharacterized protein</fullName>
    </submittedName>
</protein>
<gene>
    <name evidence="1" type="ORF">WMO37_05105</name>
</gene>
<organism evidence="1 2">
    <name type="scientific">Lachnospira intestinalis</name>
    <dbReference type="NCBI Taxonomy" id="3133158"/>
    <lineage>
        <taxon>Bacteria</taxon>
        <taxon>Bacillati</taxon>
        <taxon>Bacillota</taxon>
        <taxon>Clostridia</taxon>
        <taxon>Lachnospirales</taxon>
        <taxon>Lachnospiraceae</taxon>
        <taxon>Lachnospira</taxon>
    </lineage>
</organism>
<dbReference type="EMBL" id="JBBMFS010000003">
    <property type="protein sequence ID" value="MEQ2554398.1"/>
    <property type="molecule type" value="Genomic_DNA"/>
</dbReference>
<proteinExistence type="predicted"/>
<sequence>MNYEIPSSRKFENLVWHKMYLYSIIENIMELDINKRNEVLKYVESYGYLGTEIIRVYRSMCGECEEVKNLLYDSAKKFNIVILGTGKYFFCIEKMLKN</sequence>
<dbReference type="Proteomes" id="UP001546774">
    <property type="component" value="Unassembled WGS sequence"/>
</dbReference>
<evidence type="ECO:0000313" key="2">
    <source>
        <dbReference type="Proteomes" id="UP001546774"/>
    </source>
</evidence>
<comment type="caution">
    <text evidence="1">The sequence shown here is derived from an EMBL/GenBank/DDBJ whole genome shotgun (WGS) entry which is preliminary data.</text>
</comment>